<dbReference type="EMBL" id="QKUF01000015">
    <property type="protein sequence ID" value="PZW26339.1"/>
    <property type="molecule type" value="Genomic_DNA"/>
</dbReference>
<proteinExistence type="predicted"/>
<comment type="caution">
    <text evidence="1">The sequence shown here is derived from an EMBL/GenBank/DDBJ whole genome shotgun (WGS) entry which is preliminary data.</text>
</comment>
<sequence>MQTSPPFFRYFFLSKNSKKLPLREPERQPVDDDRTLRVLCEEFINLLKLKICQAKLSSR</sequence>
<protein>
    <submittedName>
        <fullName evidence="1">Uncharacterized protein</fullName>
    </submittedName>
</protein>
<gene>
    <name evidence="1" type="ORF">EI42_03919</name>
</gene>
<evidence type="ECO:0000313" key="1">
    <source>
        <dbReference type="EMBL" id="PZW26339.1"/>
    </source>
</evidence>
<keyword evidence="2" id="KW-1185">Reference proteome</keyword>
<accession>A0A326U348</accession>
<organism evidence="1 2">
    <name type="scientific">Thermosporothrix hazakensis</name>
    <dbReference type="NCBI Taxonomy" id="644383"/>
    <lineage>
        <taxon>Bacteria</taxon>
        <taxon>Bacillati</taxon>
        <taxon>Chloroflexota</taxon>
        <taxon>Ktedonobacteria</taxon>
        <taxon>Ktedonobacterales</taxon>
        <taxon>Thermosporotrichaceae</taxon>
        <taxon>Thermosporothrix</taxon>
    </lineage>
</organism>
<dbReference type="Proteomes" id="UP000248806">
    <property type="component" value="Unassembled WGS sequence"/>
</dbReference>
<dbReference type="AlphaFoldDB" id="A0A326U348"/>
<evidence type="ECO:0000313" key="2">
    <source>
        <dbReference type="Proteomes" id="UP000248806"/>
    </source>
</evidence>
<reference evidence="1 2" key="1">
    <citation type="submission" date="2018-06" db="EMBL/GenBank/DDBJ databases">
        <title>Genomic Encyclopedia of Archaeal and Bacterial Type Strains, Phase II (KMG-II): from individual species to whole genera.</title>
        <authorList>
            <person name="Goeker M."/>
        </authorList>
    </citation>
    <scope>NUCLEOTIDE SEQUENCE [LARGE SCALE GENOMIC DNA]</scope>
    <source>
        <strain evidence="1 2">ATCC BAA-1881</strain>
    </source>
</reference>
<name>A0A326U348_THEHA</name>